<organism evidence="2 3">
    <name type="scientific">Tsuneonella dongtanensis</name>
    <dbReference type="NCBI Taxonomy" id="692370"/>
    <lineage>
        <taxon>Bacteria</taxon>
        <taxon>Pseudomonadati</taxon>
        <taxon>Pseudomonadota</taxon>
        <taxon>Alphaproteobacteria</taxon>
        <taxon>Sphingomonadales</taxon>
        <taxon>Erythrobacteraceae</taxon>
        <taxon>Tsuneonella</taxon>
    </lineage>
</organism>
<feature type="transmembrane region" description="Helical" evidence="1">
    <location>
        <begin position="12"/>
        <end position="33"/>
    </location>
</feature>
<keyword evidence="1" id="KW-0812">Transmembrane</keyword>
<accession>A0A1B2ACX0</accession>
<reference evidence="2 3" key="1">
    <citation type="submission" date="2016-07" db="EMBL/GenBank/DDBJ databases">
        <title>Complete genome sequence of Altererythrobacter dongtanensis KCTC 22672, a type strain with esterase isolated from tidal flat.</title>
        <authorList>
            <person name="Cheng H."/>
            <person name="Wu Y.-H."/>
            <person name="Zhou P."/>
            <person name="Huo Y.-Y."/>
            <person name="Wang C.-S."/>
            <person name="Xu X.-W."/>
        </authorList>
    </citation>
    <scope>NUCLEOTIDE SEQUENCE [LARGE SCALE GENOMIC DNA]</scope>
    <source>
        <strain evidence="2 3">KCTC 22672</strain>
    </source>
</reference>
<keyword evidence="3" id="KW-1185">Reference proteome</keyword>
<dbReference type="KEGG" id="ado:A6F68_01483"/>
<feature type="transmembrane region" description="Helical" evidence="1">
    <location>
        <begin position="48"/>
        <end position="70"/>
    </location>
</feature>
<keyword evidence="1" id="KW-0472">Membrane</keyword>
<sequence length="83" mass="9147">MRTIKSWEPTRAKAVLAVGVPIAALVLTAYYLIKIEIGPLIAVLVGDWLGIAKLIAGLLALTFWIVRYTIPSIQLLRRPLDHA</sequence>
<evidence type="ECO:0000313" key="3">
    <source>
        <dbReference type="Proteomes" id="UP000092932"/>
    </source>
</evidence>
<proteinExistence type="predicted"/>
<dbReference type="EMBL" id="CP016591">
    <property type="protein sequence ID" value="ANY19999.1"/>
    <property type="molecule type" value="Genomic_DNA"/>
</dbReference>
<dbReference type="STRING" id="692370.A6F68_01483"/>
<name>A0A1B2ACX0_9SPHN</name>
<dbReference type="AlphaFoldDB" id="A0A1B2ACX0"/>
<gene>
    <name evidence="2" type="ORF">A6F68_01483</name>
</gene>
<evidence type="ECO:0000256" key="1">
    <source>
        <dbReference type="SAM" id="Phobius"/>
    </source>
</evidence>
<protein>
    <submittedName>
        <fullName evidence="2">Uncharacterized protein</fullName>
    </submittedName>
</protein>
<dbReference type="Proteomes" id="UP000092932">
    <property type="component" value="Chromosome"/>
</dbReference>
<keyword evidence="1" id="KW-1133">Transmembrane helix</keyword>
<evidence type="ECO:0000313" key="2">
    <source>
        <dbReference type="EMBL" id="ANY19999.1"/>
    </source>
</evidence>